<dbReference type="SUPFAM" id="SSF52490">
    <property type="entry name" value="Tubulin nucleotide-binding domain-like"/>
    <property type="match status" value="1"/>
</dbReference>
<evidence type="ECO:0000256" key="3">
    <source>
        <dbReference type="SAM" id="MobiDB-lite"/>
    </source>
</evidence>
<keyword evidence="1" id="KW-0547">Nucleotide-binding</keyword>
<dbReference type="SMART" id="SM00864">
    <property type="entry name" value="Tubulin"/>
    <property type="match status" value="1"/>
</dbReference>
<proteinExistence type="predicted"/>
<dbReference type="InterPro" id="IPR045061">
    <property type="entry name" value="FtsZ/CetZ"/>
</dbReference>
<evidence type="ECO:0000313" key="5">
    <source>
        <dbReference type="EMBL" id="QHV62062.1"/>
    </source>
</evidence>
<accession>A0AAE6T8N2</accession>
<dbReference type="GO" id="GO:0032153">
    <property type="term" value="C:cell division site"/>
    <property type="evidence" value="ECO:0007669"/>
    <property type="project" value="TreeGrafter"/>
</dbReference>
<dbReference type="PANTHER" id="PTHR30314:SF3">
    <property type="entry name" value="MITOCHONDRIAL DIVISION PROTEIN FSZA"/>
    <property type="match status" value="1"/>
</dbReference>
<evidence type="ECO:0000256" key="2">
    <source>
        <dbReference type="ARBA" id="ARBA00023134"/>
    </source>
</evidence>
<name>A0AAE6T8N2_9BACT</name>
<dbReference type="InterPro" id="IPR003008">
    <property type="entry name" value="Tubulin_FtsZ_GTPase"/>
</dbReference>
<keyword evidence="2" id="KW-0342">GTP-binding</keyword>
<dbReference type="Pfam" id="PF00091">
    <property type="entry name" value="Tubulin"/>
    <property type="match status" value="1"/>
</dbReference>
<protein>
    <recommendedName>
        <fullName evidence="4">Tubulin/FtsZ GTPase domain-containing protein</fullName>
    </recommendedName>
</protein>
<dbReference type="GO" id="GO:0005525">
    <property type="term" value="F:GTP binding"/>
    <property type="evidence" value="ECO:0007669"/>
    <property type="project" value="UniProtKB-KW"/>
</dbReference>
<evidence type="ECO:0000259" key="4">
    <source>
        <dbReference type="SMART" id="SM00864"/>
    </source>
</evidence>
<dbReference type="AlphaFoldDB" id="A0AAE6T8N2"/>
<dbReference type="GO" id="GO:0051301">
    <property type="term" value="P:cell division"/>
    <property type="evidence" value="ECO:0007669"/>
    <property type="project" value="TreeGrafter"/>
</dbReference>
<feature type="compositionally biased region" description="Acidic residues" evidence="3">
    <location>
        <begin position="476"/>
        <end position="485"/>
    </location>
</feature>
<gene>
    <name evidence="5" type="ORF">DMI76_01120</name>
</gene>
<dbReference type="PANTHER" id="PTHR30314">
    <property type="entry name" value="CELL DIVISION PROTEIN FTSZ-RELATED"/>
    <property type="match status" value="1"/>
</dbReference>
<organism evidence="5 6">
    <name type="scientific">Akkermansia massiliensis</name>
    <dbReference type="NCBI Taxonomy" id="2927224"/>
    <lineage>
        <taxon>Bacteria</taxon>
        <taxon>Pseudomonadati</taxon>
        <taxon>Verrucomicrobiota</taxon>
        <taxon>Verrucomicrobiia</taxon>
        <taxon>Verrucomicrobiales</taxon>
        <taxon>Akkermansiaceae</taxon>
        <taxon>Akkermansia</taxon>
    </lineage>
</organism>
<evidence type="ECO:0000313" key="6">
    <source>
        <dbReference type="Proteomes" id="UP000642553"/>
    </source>
</evidence>
<reference evidence="5" key="1">
    <citation type="submission" date="2018-05" db="EMBL/GenBank/DDBJ databases">
        <title>Complete genome sequnece of Akkermansia muciniphila EB-AMDK-40.</title>
        <authorList>
            <person name="Nam Y.-D."/>
            <person name="Chung W.-H."/>
            <person name="Park Y.S."/>
            <person name="Kang J."/>
        </authorList>
    </citation>
    <scope>NUCLEOTIDE SEQUENCE</scope>
    <source>
        <strain evidence="5">EB-AMDK-40</strain>
    </source>
</reference>
<dbReference type="SUPFAM" id="SSF55307">
    <property type="entry name" value="Tubulin C-terminal domain-like"/>
    <property type="match status" value="1"/>
</dbReference>
<feature type="region of interest" description="Disordered" evidence="3">
    <location>
        <begin position="400"/>
        <end position="496"/>
    </location>
</feature>
<dbReference type="EMBL" id="CP029701">
    <property type="protein sequence ID" value="QHV62062.1"/>
    <property type="molecule type" value="Genomic_DNA"/>
</dbReference>
<evidence type="ECO:0000256" key="1">
    <source>
        <dbReference type="ARBA" id="ARBA00022741"/>
    </source>
</evidence>
<feature type="region of interest" description="Disordered" evidence="3">
    <location>
        <begin position="501"/>
        <end position="520"/>
    </location>
</feature>
<dbReference type="GO" id="GO:0005737">
    <property type="term" value="C:cytoplasm"/>
    <property type="evidence" value="ECO:0007669"/>
    <property type="project" value="TreeGrafter"/>
</dbReference>
<dbReference type="Proteomes" id="UP000642553">
    <property type="component" value="Chromosome"/>
</dbReference>
<dbReference type="InterPro" id="IPR008280">
    <property type="entry name" value="Tub_FtsZ_C"/>
</dbReference>
<dbReference type="Gene3D" id="3.40.50.1440">
    <property type="entry name" value="Tubulin/FtsZ, GTPase domain"/>
    <property type="match status" value="1"/>
</dbReference>
<dbReference type="GO" id="GO:0003924">
    <property type="term" value="F:GTPase activity"/>
    <property type="evidence" value="ECO:0007669"/>
    <property type="project" value="InterPro"/>
</dbReference>
<dbReference type="PRINTS" id="PR00423">
    <property type="entry name" value="CELLDVISFTSZ"/>
</dbReference>
<sequence length="520" mass="54724">MPRFWMPSCRSSGAGWGACWASSAGRTPDQSLPQLKTMLEFSPQDPSGLSGKICLCGIGAAGAKVMEEVLLLAPQAVSVCAMNLDARLLNASAVPCKVHLGARLTRGLGSGGDASVGAQAACESESSILRALEGSALTVLAAGLGGGTGSGVAPEVARLAKEQGSYVVSVVIRPFRFEGDRRAAQADEALSRLALYSDMVLRFDNDAMESLIDPDKGVLEAFSVVNALIARAVLIVPSLLNSSGSLLRVGLDDLLRVAGTGKGICSFGVGEASADVSTADMLDQVRHSPLFLEKRLGEVDDVLVLVRGGNSLTLKRLEALAGGVAEILGSGVRLHIGASVAEQPEDRLSLTVLGVVPVNEPEISPAPVFRREPELQTVLVPEEEPFIGDGKTIIQPVAPAVVPEPERRPEPEPPVSIPSVRRDDHELEEELVPVRPVPSVPDVEETFPEPAPAAQELGADAEQELDPVPDIKELEEGTPPEEGEEERAGHGLFAHVRPLILDGEDLDLPPALRKKKPDPS</sequence>
<feature type="domain" description="Tubulin/FtsZ GTPase" evidence="4">
    <location>
        <begin position="52"/>
        <end position="244"/>
    </location>
</feature>
<dbReference type="InterPro" id="IPR036525">
    <property type="entry name" value="Tubulin/FtsZ_GTPase_sf"/>
</dbReference>